<dbReference type="Proteomes" id="UP000007264">
    <property type="component" value="Unassembled WGS sequence"/>
</dbReference>
<feature type="compositionally biased region" description="Pro residues" evidence="1">
    <location>
        <begin position="301"/>
        <end position="311"/>
    </location>
</feature>
<feature type="compositionally biased region" description="Low complexity" evidence="1">
    <location>
        <begin position="239"/>
        <end position="255"/>
    </location>
</feature>
<evidence type="ECO:0000256" key="1">
    <source>
        <dbReference type="SAM" id="MobiDB-lite"/>
    </source>
</evidence>
<feature type="compositionally biased region" description="Pro residues" evidence="1">
    <location>
        <begin position="95"/>
        <end position="104"/>
    </location>
</feature>
<keyword evidence="3" id="KW-1185">Reference proteome</keyword>
<reference evidence="2 3" key="1">
    <citation type="journal article" date="2012" name="Genome Biol.">
        <title>The genome of the polar eukaryotic microalga coccomyxa subellipsoidea reveals traits of cold adaptation.</title>
        <authorList>
            <person name="Blanc G."/>
            <person name="Agarkova I."/>
            <person name="Grimwood J."/>
            <person name="Kuo A."/>
            <person name="Brueggeman A."/>
            <person name="Dunigan D."/>
            <person name="Gurnon J."/>
            <person name="Ladunga I."/>
            <person name="Lindquist E."/>
            <person name="Lucas S."/>
            <person name="Pangilinan J."/>
            <person name="Proschold T."/>
            <person name="Salamov A."/>
            <person name="Schmutz J."/>
            <person name="Weeks D."/>
            <person name="Yamada T."/>
            <person name="Claverie J.M."/>
            <person name="Grigoriev I."/>
            <person name="Van Etten J."/>
            <person name="Lomsadze A."/>
            <person name="Borodovsky M."/>
        </authorList>
    </citation>
    <scope>NUCLEOTIDE SEQUENCE [LARGE SCALE GENOMIC DNA]</scope>
    <source>
        <strain evidence="2 3">C-169</strain>
    </source>
</reference>
<accession>I0Z262</accession>
<name>I0Z262_COCSC</name>
<feature type="region of interest" description="Disordered" evidence="1">
    <location>
        <begin position="284"/>
        <end position="520"/>
    </location>
</feature>
<dbReference type="KEGG" id="csl:COCSUDRAFT_62148"/>
<dbReference type="RefSeq" id="XP_005649275.1">
    <property type="nucleotide sequence ID" value="XM_005649218.1"/>
</dbReference>
<feature type="compositionally biased region" description="Pro residues" evidence="1">
    <location>
        <begin position="118"/>
        <end position="133"/>
    </location>
</feature>
<feature type="compositionally biased region" description="Pro residues" evidence="1">
    <location>
        <begin position="338"/>
        <end position="365"/>
    </location>
</feature>
<evidence type="ECO:0000313" key="3">
    <source>
        <dbReference type="Proteomes" id="UP000007264"/>
    </source>
</evidence>
<evidence type="ECO:0000313" key="2">
    <source>
        <dbReference type="EMBL" id="EIE24731.1"/>
    </source>
</evidence>
<dbReference type="GeneID" id="17042732"/>
<feature type="compositionally biased region" description="Polar residues" evidence="1">
    <location>
        <begin position="453"/>
        <end position="463"/>
    </location>
</feature>
<feature type="compositionally biased region" description="Pro residues" evidence="1">
    <location>
        <begin position="372"/>
        <end position="397"/>
    </location>
</feature>
<feature type="compositionally biased region" description="Low complexity" evidence="1">
    <location>
        <begin position="182"/>
        <end position="199"/>
    </location>
</feature>
<feature type="compositionally biased region" description="Pro residues" evidence="1">
    <location>
        <begin position="420"/>
        <end position="434"/>
    </location>
</feature>
<feature type="region of interest" description="Disordered" evidence="1">
    <location>
        <begin position="215"/>
        <end position="258"/>
    </location>
</feature>
<protein>
    <submittedName>
        <fullName evidence="2">Uncharacterized protein</fullName>
    </submittedName>
</protein>
<comment type="caution">
    <text evidence="2">The sequence shown here is derived from an EMBL/GenBank/DDBJ whole genome shotgun (WGS) entry which is preliminary data.</text>
</comment>
<sequence length="540" mass="54773">MAVAEEIWVQAEKVLQTWRRDAAFPSAAISEFEEILRKGRAEAASRSQKRKVEQATVLAPPATIDVGIDFGSTLEDDTFPPPLDAAPFSGMPSSPVLPGPPGPEPSAKKARTSRWGKPVPPAPQPPPHAPPSAGPQHASSSQTTPAAAPPRPTKFRPPIQPPTSMPQQQLSFAAPGSVSGHLSSSGPALKKAAAASGQAVDMEDALRRVRDITAKFEANALPPKQKTKTAAAPGGAGDPSGPAAGNPAAASSQPAVKVDVEDAVRRVQEIAAKFAANNEIAESQQNLASAHANSAASAGLPPLPPPPPQPPSGGWAGLPAASALQPSPGSIVPGLPSHAPPPPQPVPTPGPPLAIPGPRPPPGSPPRLVMGPPQPPVHPFFPQPPLPVPPPAPPAAPHPQIVWAGAHSAGQHPTASVNPGPRPPPIPPFLPPQEFPSAASGAPPLPPDDPGATSKQLQSSSDEVQAAPPPPPSPPNGAAAVKEEAAAEVAHAAPRDSTVSSEAKAHVPGLENGADKANDEEWWTAVTSTLPNLDGVMSPS</sequence>
<feature type="compositionally biased region" description="Low complexity" evidence="1">
    <location>
        <begin position="288"/>
        <end position="300"/>
    </location>
</feature>
<organism evidence="2 3">
    <name type="scientific">Coccomyxa subellipsoidea (strain C-169)</name>
    <name type="common">Green microalga</name>
    <dbReference type="NCBI Taxonomy" id="574566"/>
    <lineage>
        <taxon>Eukaryota</taxon>
        <taxon>Viridiplantae</taxon>
        <taxon>Chlorophyta</taxon>
        <taxon>core chlorophytes</taxon>
        <taxon>Trebouxiophyceae</taxon>
        <taxon>Trebouxiophyceae incertae sedis</taxon>
        <taxon>Coccomyxaceae</taxon>
        <taxon>Coccomyxa</taxon>
        <taxon>Coccomyxa subellipsoidea</taxon>
    </lineage>
</organism>
<dbReference type="EMBL" id="AGSI01000005">
    <property type="protein sequence ID" value="EIE24731.1"/>
    <property type="molecule type" value="Genomic_DNA"/>
</dbReference>
<dbReference type="AlphaFoldDB" id="I0Z262"/>
<feature type="compositionally biased region" description="Low complexity" evidence="1">
    <location>
        <begin position="134"/>
        <end position="146"/>
    </location>
</feature>
<gene>
    <name evidence="2" type="ORF">COCSUDRAFT_62148</name>
</gene>
<dbReference type="PRINTS" id="PR01217">
    <property type="entry name" value="PRICHEXTENSN"/>
</dbReference>
<proteinExistence type="predicted"/>
<dbReference type="OrthoDB" id="10684455at2759"/>
<feature type="region of interest" description="Disordered" evidence="1">
    <location>
        <begin position="68"/>
        <end position="201"/>
    </location>
</feature>